<keyword evidence="2" id="KW-1185">Reference proteome</keyword>
<evidence type="ECO:0000313" key="2">
    <source>
        <dbReference type="Proteomes" id="UP001163603"/>
    </source>
</evidence>
<organism evidence="1 2">
    <name type="scientific">Pistacia integerrima</name>
    <dbReference type="NCBI Taxonomy" id="434235"/>
    <lineage>
        <taxon>Eukaryota</taxon>
        <taxon>Viridiplantae</taxon>
        <taxon>Streptophyta</taxon>
        <taxon>Embryophyta</taxon>
        <taxon>Tracheophyta</taxon>
        <taxon>Spermatophyta</taxon>
        <taxon>Magnoliopsida</taxon>
        <taxon>eudicotyledons</taxon>
        <taxon>Gunneridae</taxon>
        <taxon>Pentapetalae</taxon>
        <taxon>rosids</taxon>
        <taxon>malvids</taxon>
        <taxon>Sapindales</taxon>
        <taxon>Anacardiaceae</taxon>
        <taxon>Pistacia</taxon>
    </lineage>
</organism>
<gene>
    <name evidence="1" type="ORF">Pint_21819</name>
</gene>
<dbReference type="Proteomes" id="UP001163603">
    <property type="component" value="Chromosome 13"/>
</dbReference>
<comment type="caution">
    <text evidence="1">The sequence shown here is derived from an EMBL/GenBank/DDBJ whole genome shotgun (WGS) entry which is preliminary data.</text>
</comment>
<reference evidence="2" key="1">
    <citation type="journal article" date="2023" name="G3 (Bethesda)">
        <title>Genome assembly and association tests identify interacting loci associated with vigor, precocity, and sex in interspecific pistachio rootstocks.</title>
        <authorList>
            <person name="Palmer W."/>
            <person name="Jacygrad E."/>
            <person name="Sagayaradj S."/>
            <person name="Cavanaugh K."/>
            <person name="Han R."/>
            <person name="Bertier L."/>
            <person name="Beede B."/>
            <person name="Kafkas S."/>
            <person name="Golino D."/>
            <person name="Preece J."/>
            <person name="Michelmore R."/>
        </authorList>
    </citation>
    <scope>NUCLEOTIDE SEQUENCE [LARGE SCALE GENOMIC DNA]</scope>
</reference>
<protein>
    <submittedName>
        <fullName evidence="1">Uncharacterized protein</fullName>
    </submittedName>
</protein>
<evidence type="ECO:0000313" key="1">
    <source>
        <dbReference type="EMBL" id="KAJ0014269.1"/>
    </source>
</evidence>
<dbReference type="EMBL" id="CM047748">
    <property type="protein sequence ID" value="KAJ0014269.1"/>
    <property type="molecule type" value="Genomic_DNA"/>
</dbReference>
<sequence length="1181" mass="136001">MATKITIFLVIKKLEDQLTDSKIEDEQVRRSVSQYIEKLKESLKIFEGSEDDQGSLLKIDEWKIKFLQNVYLAEEAVDTFRLRKGLETKKDFRFSLEIRNLMNQLTSTVPEELRTTSSAGTEDVPETKEQLKKLILSRNSSLFLMWGIATVPRITSPLWKIYGSADVKKQFQCRAWIDVSEFNRETELLTKIVESVTEAEEEWGLPETSIELKLHNFLMWKRYLVVLYNLTLDIWENLLRLFVFPNSLNGSRVILTFSEAHDKKLESAIPNARSCGNLSAMQQESTVQSKVSDEEDIVGFRSEVTDLITLLPTGDKHSQDFTDGTEITGPEVSDKEEIVVFSSEVSDSRILVPTRDEKSQDFTDITENTVPEVSDEKEVRHLRTVLTGDKPLISVLGVPGSGKTTLVKNVYNHLEIKKEFPVRAWVSVSKLFKEKNVLVKILEQVTQIRDEEKWPLDKLKNKLDNLLKNQTYLIVLDDVHTSDIWRFMSEKLNVFPTASKGRVILIFHDLSVIVRDPKIAPSIVRSVYLLTQRPLTDEESWSLFLKKVSRDARRKVSSQEELLKKILRKCGGLTLSICVLAGLLSTRKYSAASLLRVIEDPEEKHKEEESTVVNDDIQQTKEEAAGTSEHTRQGAVSGDQNPPNILVLGYRDLHFCLRSCLLYMCLFPRSYEIPIRRLFLLWIAEGLMKPLGGVNTEPEDLAESCFEELERRNMIQVERRRSNGKPKTCCLPGPLHDLLYQYAERSMGYFHIQTKSDSTSKSPNFNMRMLVEYEDVQNNSFSEFQHLRSYISLNSGKRNKPSDAEGKFLEKITTRRFGFLTLLDLEGVYRPRLPETLGKKLPLLRYVGLRRTFLKSIPESVGDIPCLETLDVKHTLITTLPIAIWGAKNLRHLYMHRIYMEPVSVTKTDEFATKLQTLWGLLIDDNNHTMKWLTSLEGLRKLGLTCHENSVEKILPLIRQMTSLRSLRMKSVDEDNKPSDLHISFNFQHEMLTNLYLVGKCDLQNMEWLKHLKDLPNLRVLTLSASQLSEDPMQILQWLEHLKVLRLFANSYTGKEMTCGRRGFPELQVLKLWMLTELSKWTIEEGAMPALRELEIRCCKKLEKPIELEKVTTLEKLTLTSMKKNFVDDVEGKFGKEVEFIVNDRDFRPLFVSRTKPSLAQGVWSNATLWKTTYASFVSCN</sequence>
<proteinExistence type="predicted"/>
<accession>A0ACC0XCR6</accession>
<name>A0ACC0XCR6_9ROSI</name>